<dbReference type="OrthoDB" id="527344at2759"/>
<dbReference type="GO" id="GO:1990180">
    <property type="term" value="P:mitochondrial tRNA 3'-end processing"/>
    <property type="evidence" value="ECO:0007669"/>
    <property type="project" value="TreeGrafter"/>
</dbReference>
<keyword evidence="9" id="KW-1185">Reference proteome</keyword>
<evidence type="ECO:0000313" key="8">
    <source>
        <dbReference type="EMBL" id="CAD8132654.1"/>
    </source>
</evidence>
<evidence type="ECO:0000256" key="1">
    <source>
        <dbReference type="ARBA" id="ARBA00001947"/>
    </source>
</evidence>
<sequence>MVRFSFQIIKNQETPNIVCSFDNIRYIFNLPDGFQRFTKDNYVKINPGPRIFFTRLSTQTTTGCFGYLSTLLQQNSGISTKIYGPKGLCKLINMKRFNEIGGFKTLPYSVQEFNGKCLLGTKDMKLIEELMKQNDCKLQEYLEKIKEHIIDPKESNNASIYMKNSTLFKDENLEIQAIEINDTIQYIISSFPQPGNYNKEKLSQFNVPTNKMQEMQKNGKVILEDGQIITIDQVKEPNIIPQKAIILDIANHEQMQKLICNVEFKKTLEQFNSQQINLVAIFHLSHQIQEEYYKDFIKQYSNFNHIFCNYYKEGNDNICQAHMKIQPLSELLSNFLHQSFPFNFPHIEQQILKPIPKDFQNLNSMFGYVPLFEYVILPIKQSGYRPVQNFSPKVLSQMFTNNQFKNFEQQFLQKAKDHLRLIFLGTCSMKPGQLRNVSGIILVNEKLKSNIILDCGEGTFKQISDENIVLDDKPLIIWISHAHSDHHLGLLQIIYNLSNSHQDIYLIVPAIVVPWLIFFKEILGEQSKWKIIVSQQFDEDFKDDVNQLIKDCFHQCRIRQGEQVQIVENQNFIKNYEDLVNCLKDQFELDSIRVTPVEHCPQSYGVRLNLCDGRSLSYSGDTRPCERFVKLSQNVDILIHESTFTDDLQENALQNMHSTISEAVKVGMLADAKVIALTHYSQRYSRQMEINQEILGNEKIVFSCDHFGGYLNEYSTLSQISKEIIQLFNE</sequence>
<dbReference type="PANTHER" id="PTHR12553:SF49">
    <property type="entry name" value="ZINC PHOSPHODIESTERASE ELAC PROTEIN 2"/>
    <property type="match status" value="1"/>
</dbReference>
<name>A0A8S1S198_9CILI</name>
<dbReference type="InterPro" id="IPR047151">
    <property type="entry name" value="RNZ2-like"/>
</dbReference>
<reference evidence="8" key="1">
    <citation type="submission" date="2021-01" db="EMBL/GenBank/DDBJ databases">
        <authorList>
            <consortium name="Genoscope - CEA"/>
            <person name="William W."/>
        </authorList>
    </citation>
    <scope>NUCLEOTIDE SEQUENCE</scope>
</reference>
<evidence type="ECO:0000256" key="7">
    <source>
        <dbReference type="ARBA" id="ARBA00022833"/>
    </source>
</evidence>
<protein>
    <submittedName>
        <fullName evidence="8">Uncharacterized protein</fullName>
    </submittedName>
</protein>
<keyword evidence="7" id="KW-0862">Zinc</keyword>
<dbReference type="GO" id="GO:0042781">
    <property type="term" value="F:3'-tRNA processing endoribonuclease activity"/>
    <property type="evidence" value="ECO:0007669"/>
    <property type="project" value="InterPro"/>
</dbReference>
<proteinExistence type="predicted"/>
<evidence type="ECO:0000313" key="9">
    <source>
        <dbReference type="Proteomes" id="UP000689195"/>
    </source>
</evidence>
<evidence type="ECO:0000256" key="4">
    <source>
        <dbReference type="ARBA" id="ARBA00022723"/>
    </source>
</evidence>
<evidence type="ECO:0000256" key="3">
    <source>
        <dbReference type="ARBA" id="ARBA00022722"/>
    </source>
</evidence>
<dbReference type="PANTHER" id="PTHR12553">
    <property type="entry name" value="ZINC PHOSPHODIESTERASE ELAC PROTEIN 2"/>
    <property type="match status" value="1"/>
</dbReference>
<dbReference type="GO" id="GO:0005739">
    <property type="term" value="C:mitochondrion"/>
    <property type="evidence" value="ECO:0007669"/>
    <property type="project" value="TreeGrafter"/>
</dbReference>
<keyword evidence="5" id="KW-0255">Endonuclease</keyword>
<evidence type="ECO:0000256" key="2">
    <source>
        <dbReference type="ARBA" id="ARBA00022694"/>
    </source>
</evidence>
<dbReference type="Pfam" id="PF23023">
    <property type="entry name" value="Anti-Pycsar_Apyc1"/>
    <property type="match status" value="1"/>
</dbReference>
<keyword evidence="6" id="KW-0378">Hydrolase</keyword>
<organism evidence="8 9">
    <name type="scientific">Paramecium pentaurelia</name>
    <dbReference type="NCBI Taxonomy" id="43138"/>
    <lineage>
        <taxon>Eukaryota</taxon>
        <taxon>Sar</taxon>
        <taxon>Alveolata</taxon>
        <taxon>Ciliophora</taxon>
        <taxon>Intramacronucleata</taxon>
        <taxon>Oligohymenophorea</taxon>
        <taxon>Peniculida</taxon>
        <taxon>Parameciidae</taxon>
        <taxon>Paramecium</taxon>
    </lineage>
</organism>
<keyword evidence="4" id="KW-0479">Metal-binding</keyword>
<dbReference type="AlphaFoldDB" id="A0A8S1S198"/>
<comment type="caution">
    <text evidence="8">The sequence shown here is derived from an EMBL/GenBank/DDBJ whole genome shotgun (WGS) entry which is preliminary data.</text>
</comment>
<dbReference type="CDD" id="cd07718">
    <property type="entry name" value="RNaseZ_ELAC1_ELAC2-C-term-like_MBL-fold"/>
    <property type="match status" value="1"/>
</dbReference>
<evidence type="ECO:0000256" key="5">
    <source>
        <dbReference type="ARBA" id="ARBA00022759"/>
    </source>
</evidence>
<evidence type="ECO:0000256" key="6">
    <source>
        <dbReference type="ARBA" id="ARBA00022801"/>
    </source>
</evidence>
<dbReference type="GO" id="GO:0046872">
    <property type="term" value="F:metal ion binding"/>
    <property type="evidence" value="ECO:0007669"/>
    <property type="project" value="UniProtKB-KW"/>
</dbReference>
<dbReference type="Proteomes" id="UP000689195">
    <property type="component" value="Unassembled WGS sequence"/>
</dbReference>
<dbReference type="EMBL" id="CAJJDO010000002">
    <property type="protein sequence ID" value="CAD8132654.1"/>
    <property type="molecule type" value="Genomic_DNA"/>
</dbReference>
<accession>A0A8S1S198</accession>
<dbReference type="FunFam" id="3.60.15.10:FF:000185">
    <property type="entry name" value="Uncharacterized protein"/>
    <property type="match status" value="1"/>
</dbReference>
<keyword evidence="3" id="KW-0540">Nuclease</keyword>
<keyword evidence="2" id="KW-0819">tRNA processing</keyword>
<gene>
    <name evidence="8" type="ORF">PPENT_87.1.T0020003</name>
</gene>
<comment type="cofactor">
    <cofactor evidence="1">
        <name>Zn(2+)</name>
        <dbReference type="ChEBI" id="CHEBI:29105"/>
    </cofactor>
</comment>